<evidence type="ECO:0000313" key="2">
    <source>
        <dbReference type="EMBL" id="KAH3889214.1"/>
    </source>
</evidence>
<comment type="caution">
    <text evidence="2">The sequence shown here is derived from an EMBL/GenBank/DDBJ whole genome shotgun (WGS) entry which is preliminary data.</text>
</comment>
<reference evidence="2" key="2">
    <citation type="submission" date="2020-11" db="EMBL/GenBank/DDBJ databases">
        <authorList>
            <person name="McCartney M.A."/>
            <person name="Auch B."/>
            <person name="Kono T."/>
            <person name="Mallez S."/>
            <person name="Becker A."/>
            <person name="Gohl D.M."/>
            <person name="Silverstein K.A.T."/>
            <person name="Koren S."/>
            <person name="Bechman K.B."/>
            <person name="Herman A."/>
            <person name="Abrahante J.E."/>
            <person name="Garbe J."/>
        </authorList>
    </citation>
    <scope>NUCLEOTIDE SEQUENCE</scope>
    <source>
        <strain evidence="2">Duluth1</strain>
        <tissue evidence="2">Whole animal</tissue>
    </source>
</reference>
<sequence length="62" mass="6752">MVSTDGWSNVGTNTSTASTPLCGCSGQSAACLCPPRDIERKDRVFEKNAKCAKSRRKKAKRF</sequence>
<proteinExistence type="predicted"/>
<evidence type="ECO:0000256" key="1">
    <source>
        <dbReference type="SAM" id="MobiDB-lite"/>
    </source>
</evidence>
<keyword evidence="3" id="KW-1185">Reference proteome</keyword>
<dbReference type="AlphaFoldDB" id="A0A9D4S1Q1"/>
<accession>A0A9D4S1Q1</accession>
<feature type="region of interest" description="Disordered" evidence="1">
    <location>
        <begin position="1"/>
        <end position="23"/>
    </location>
</feature>
<feature type="compositionally biased region" description="Polar residues" evidence="1">
    <location>
        <begin position="1"/>
        <end position="19"/>
    </location>
</feature>
<gene>
    <name evidence="2" type="ORF">DPMN_013265</name>
</gene>
<dbReference type="Proteomes" id="UP000828390">
    <property type="component" value="Unassembled WGS sequence"/>
</dbReference>
<evidence type="ECO:0000313" key="3">
    <source>
        <dbReference type="Proteomes" id="UP000828390"/>
    </source>
</evidence>
<protein>
    <submittedName>
        <fullName evidence="2">Uncharacterized protein</fullName>
    </submittedName>
</protein>
<dbReference type="EMBL" id="JAIWYP010000001">
    <property type="protein sequence ID" value="KAH3889214.1"/>
    <property type="molecule type" value="Genomic_DNA"/>
</dbReference>
<organism evidence="2 3">
    <name type="scientific">Dreissena polymorpha</name>
    <name type="common">Zebra mussel</name>
    <name type="synonym">Mytilus polymorpha</name>
    <dbReference type="NCBI Taxonomy" id="45954"/>
    <lineage>
        <taxon>Eukaryota</taxon>
        <taxon>Metazoa</taxon>
        <taxon>Spiralia</taxon>
        <taxon>Lophotrochozoa</taxon>
        <taxon>Mollusca</taxon>
        <taxon>Bivalvia</taxon>
        <taxon>Autobranchia</taxon>
        <taxon>Heteroconchia</taxon>
        <taxon>Euheterodonta</taxon>
        <taxon>Imparidentia</taxon>
        <taxon>Neoheterodontei</taxon>
        <taxon>Myida</taxon>
        <taxon>Dreissenoidea</taxon>
        <taxon>Dreissenidae</taxon>
        <taxon>Dreissena</taxon>
    </lineage>
</organism>
<name>A0A9D4S1Q1_DREPO</name>
<reference evidence="2" key="1">
    <citation type="journal article" date="2019" name="bioRxiv">
        <title>The Genome of the Zebra Mussel, Dreissena polymorpha: A Resource for Invasive Species Research.</title>
        <authorList>
            <person name="McCartney M.A."/>
            <person name="Auch B."/>
            <person name="Kono T."/>
            <person name="Mallez S."/>
            <person name="Zhang Y."/>
            <person name="Obille A."/>
            <person name="Becker A."/>
            <person name="Abrahante J.E."/>
            <person name="Garbe J."/>
            <person name="Badalamenti J.P."/>
            <person name="Herman A."/>
            <person name="Mangelson H."/>
            <person name="Liachko I."/>
            <person name="Sullivan S."/>
            <person name="Sone E.D."/>
            <person name="Koren S."/>
            <person name="Silverstein K.A.T."/>
            <person name="Beckman K.B."/>
            <person name="Gohl D.M."/>
        </authorList>
    </citation>
    <scope>NUCLEOTIDE SEQUENCE</scope>
    <source>
        <strain evidence="2">Duluth1</strain>
        <tissue evidence="2">Whole animal</tissue>
    </source>
</reference>